<name>A0A7X0DMH2_NOVIT</name>
<feature type="signal peptide" evidence="2">
    <location>
        <begin position="1"/>
        <end position="35"/>
    </location>
</feature>
<evidence type="ECO:0000313" key="4">
    <source>
        <dbReference type="Proteomes" id="UP000544872"/>
    </source>
</evidence>
<dbReference type="AlphaFoldDB" id="A0A7X0DMH2"/>
<dbReference type="InterPro" id="IPR038404">
    <property type="entry name" value="TRAP_DctP_sf"/>
</dbReference>
<dbReference type="Proteomes" id="UP000544872">
    <property type="component" value="Unassembled WGS sequence"/>
</dbReference>
<keyword evidence="1 2" id="KW-0732">Signal</keyword>
<dbReference type="NCBIfam" id="NF037995">
    <property type="entry name" value="TRAP_S1"/>
    <property type="match status" value="1"/>
</dbReference>
<dbReference type="PANTHER" id="PTHR33376:SF15">
    <property type="entry name" value="BLL6794 PROTEIN"/>
    <property type="match status" value="1"/>
</dbReference>
<evidence type="ECO:0000256" key="2">
    <source>
        <dbReference type="SAM" id="SignalP"/>
    </source>
</evidence>
<comment type="caution">
    <text evidence="3">The sequence shown here is derived from an EMBL/GenBank/DDBJ whole genome shotgun (WGS) entry which is preliminary data.</text>
</comment>
<evidence type="ECO:0000256" key="1">
    <source>
        <dbReference type="ARBA" id="ARBA00022729"/>
    </source>
</evidence>
<dbReference type="EMBL" id="JACIIX010000009">
    <property type="protein sequence ID" value="MBB6211051.1"/>
    <property type="molecule type" value="Genomic_DNA"/>
</dbReference>
<keyword evidence="4" id="KW-1185">Reference proteome</keyword>
<sequence>MTRPTTTRFRTGLRRALLCLSALTVPALATLPAQAADITLKISHYLPDKHGIHTDFLEPWARELEAKTNGKVAVEILPGPSAFGNVAKQMDQVKAGVVDMANGLAGMPRGRLPRTSIMDMPFLAKTADGATRTLWDLHKEGLLADEYKGVKPLALYCHNAGLIHTTDKPVRSPDDMKGLRLRTPSPAISEAVTALGGTPVGLPPAEVYESLQKKVLDGTIFTWDAVGAFRLNEVVKYHTDARTYTTCFFFVMNEKKYQSLPADVRTALDSISGDALIPKFGPWWDKWDARGMDDAKAKGHEIITLTDAERQAFADRLKPMAEAWIAKLAKDDNVPNAAAIYGRAKALVAKYEQR</sequence>
<dbReference type="Gene3D" id="3.40.190.170">
    <property type="entry name" value="Bacterial extracellular solute-binding protein, family 7"/>
    <property type="match status" value="1"/>
</dbReference>
<dbReference type="RefSeq" id="WP_184263874.1">
    <property type="nucleotide sequence ID" value="NZ_JACIIX010000009.1"/>
</dbReference>
<gene>
    <name evidence="3" type="ORF">FHS48_002486</name>
</gene>
<proteinExistence type="predicted"/>
<feature type="chain" id="PRO_5031440053" evidence="2">
    <location>
        <begin position="36"/>
        <end position="354"/>
    </location>
</feature>
<evidence type="ECO:0000313" key="3">
    <source>
        <dbReference type="EMBL" id="MBB6211051.1"/>
    </source>
</evidence>
<protein>
    <submittedName>
        <fullName evidence="3">TRAP-type C4-dicarboxylate transport system substrate-binding protein</fullName>
    </submittedName>
</protein>
<dbReference type="PANTHER" id="PTHR33376">
    <property type="match status" value="1"/>
</dbReference>
<accession>A0A7X0DMH2</accession>
<organism evidence="3 4">
    <name type="scientific">Novispirillum itersonii</name>
    <name type="common">Aquaspirillum itersonii</name>
    <dbReference type="NCBI Taxonomy" id="189"/>
    <lineage>
        <taxon>Bacteria</taxon>
        <taxon>Pseudomonadati</taxon>
        <taxon>Pseudomonadota</taxon>
        <taxon>Alphaproteobacteria</taxon>
        <taxon>Rhodospirillales</taxon>
        <taxon>Novispirillaceae</taxon>
        <taxon>Novispirillum</taxon>
    </lineage>
</organism>
<reference evidence="3 4" key="1">
    <citation type="submission" date="2020-08" db="EMBL/GenBank/DDBJ databases">
        <title>Genomic Encyclopedia of Type Strains, Phase IV (KMG-IV): sequencing the most valuable type-strain genomes for metagenomic binning, comparative biology and taxonomic classification.</title>
        <authorList>
            <person name="Goeker M."/>
        </authorList>
    </citation>
    <scope>NUCLEOTIDE SEQUENCE [LARGE SCALE GENOMIC DNA]</scope>
    <source>
        <strain evidence="3 4">DSM 11590</strain>
    </source>
</reference>
<dbReference type="Pfam" id="PF03480">
    <property type="entry name" value="DctP"/>
    <property type="match status" value="1"/>
</dbReference>
<dbReference type="GO" id="GO:0055085">
    <property type="term" value="P:transmembrane transport"/>
    <property type="evidence" value="ECO:0007669"/>
    <property type="project" value="InterPro"/>
</dbReference>
<dbReference type="InterPro" id="IPR018389">
    <property type="entry name" value="DctP_fam"/>
</dbReference>
<dbReference type="CDD" id="cd13665">
    <property type="entry name" value="PBP2_TRAP_Dctp3_4"/>
    <property type="match status" value="1"/>
</dbReference>